<dbReference type="OrthoDB" id="187738at2759"/>
<evidence type="ECO:0000259" key="16">
    <source>
        <dbReference type="Pfam" id="PF00288"/>
    </source>
</evidence>
<reference evidence="19" key="1">
    <citation type="submission" date="2020-02" db="EMBL/GenBank/DDBJ databases">
        <authorList>
            <person name="Palmer J.M."/>
        </authorList>
    </citation>
    <scope>NUCLEOTIDE SEQUENCE</scope>
    <source>
        <strain evidence="19">EPUS1.4</strain>
        <tissue evidence="19">Thallus</tissue>
    </source>
</reference>
<feature type="domain" description="GHMP kinase C-terminal" evidence="17">
    <location>
        <begin position="405"/>
        <end position="481"/>
    </location>
</feature>
<evidence type="ECO:0000256" key="3">
    <source>
        <dbReference type="ARBA" id="ARBA00012315"/>
    </source>
</evidence>
<protein>
    <recommendedName>
        <fullName evidence="4">Galactokinase</fullName>
        <ecNumber evidence="3">2.7.1.6</ecNumber>
    </recommendedName>
    <alternativeName>
        <fullName evidence="14">Galactose kinase</fullName>
    </alternativeName>
</protein>
<dbReference type="InterPro" id="IPR036554">
    <property type="entry name" value="GHMP_kinase_C_sf"/>
</dbReference>
<organism evidence="19 20">
    <name type="scientific">Endocarpon pusillum</name>
    <dbReference type="NCBI Taxonomy" id="364733"/>
    <lineage>
        <taxon>Eukaryota</taxon>
        <taxon>Fungi</taxon>
        <taxon>Dikarya</taxon>
        <taxon>Ascomycota</taxon>
        <taxon>Pezizomycotina</taxon>
        <taxon>Eurotiomycetes</taxon>
        <taxon>Chaetothyriomycetidae</taxon>
        <taxon>Verrucariales</taxon>
        <taxon>Verrucariaceae</taxon>
        <taxon>Endocarpon</taxon>
    </lineage>
</organism>
<dbReference type="Pfam" id="PF10509">
    <property type="entry name" value="GalKase_gal_bdg"/>
    <property type="match status" value="1"/>
</dbReference>
<dbReference type="SUPFAM" id="SSF54211">
    <property type="entry name" value="Ribosomal protein S5 domain 2-like"/>
    <property type="match status" value="1"/>
</dbReference>
<comment type="catalytic activity">
    <reaction evidence="15">
        <text>alpha-D-galactose + ATP = alpha-D-galactose 1-phosphate + ADP + H(+)</text>
        <dbReference type="Rhea" id="RHEA:13553"/>
        <dbReference type="ChEBI" id="CHEBI:15378"/>
        <dbReference type="ChEBI" id="CHEBI:28061"/>
        <dbReference type="ChEBI" id="CHEBI:30616"/>
        <dbReference type="ChEBI" id="CHEBI:58336"/>
        <dbReference type="ChEBI" id="CHEBI:456216"/>
        <dbReference type="EC" id="2.7.1.6"/>
    </reaction>
    <physiologicalReaction direction="left-to-right" evidence="15">
        <dbReference type="Rhea" id="RHEA:13554"/>
    </physiologicalReaction>
</comment>
<keyword evidence="9" id="KW-0444">Lipid biosynthesis</keyword>
<dbReference type="PRINTS" id="PR00959">
    <property type="entry name" value="MEVGALKINASE"/>
</dbReference>
<dbReference type="PANTHER" id="PTHR10457:SF7">
    <property type="entry name" value="GALACTOKINASE-RELATED"/>
    <property type="match status" value="1"/>
</dbReference>
<dbReference type="PRINTS" id="PR00473">
    <property type="entry name" value="GALCTOKINASE"/>
</dbReference>
<evidence type="ECO:0000256" key="2">
    <source>
        <dbReference type="ARBA" id="ARBA00006566"/>
    </source>
</evidence>
<evidence type="ECO:0000256" key="4">
    <source>
        <dbReference type="ARBA" id="ARBA00019487"/>
    </source>
</evidence>
<keyword evidence="5" id="KW-0808">Transferase</keyword>
<sequence length="520" mass="56974">MDESVPNFASLADIYCDTSTAGGIPLDLSTRWNSLLSLFRETYGCAPDFVARSPGRVNIIGEHIDYSLYDVLPMAVTADVLVAVNVLSSPLVKIANLDAERFPSQEFHIPVEGDIEIDASKHEWTNYFKAGLKGALQFLRRKCEGDWNPAGMEIVIDGIVPAGGGMSSSAALVCASALSVMVANSHDVSKRDLLDLAVVSERAVGVFSGGMDQAASIFSKRDYLLDCAFFPSFHAEHVPVPRSNPEITVLVAQSFVAADKHVTAPKNYNLRVVECTFAALILAKLHQVLLKPDSSPLGFSLRNAQEEIMRKQNRLDQAPEEQLMAMISIAEEKLQKKDGYTREDLADILGTSVKNLEEEHMSRFPVQADKFQLRSRALHVFSEARRVFDFKKILSDVQNAHGGLGEQELRLLGNLMNATQKSCSEVYDCSCPELDQICAIARQAGTYGSRLTGAGWGGCTVHLLPQSNVEKVTKALKEEYYSKHFSNMTEEKLKQALVISKPSSGSAVVTGAAMEFHHSI</sequence>
<dbReference type="InterPro" id="IPR000705">
    <property type="entry name" value="Galactokinase"/>
</dbReference>
<dbReference type="InterPro" id="IPR013750">
    <property type="entry name" value="GHMP_kinase_C_dom"/>
</dbReference>
<keyword evidence="7" id="KW-0418">Kinase</keyword>
<evidence type="ECO:0000256" key="12">
    <source>
        <dbReference type="ARBA" id="ARBA00023221"/>
    </source>
</evidence>
<keyword evidence="10" id="KW-0299">Galactose metabolism</keyword>
<dbReference type="EMBL" id="JAACFV010000018">
    <property type="protein sequence ID" value="KAF7511649.1"/>
    <property type="molecule type" value="Genomic_DNA"/>
</dbReference>
<feature type="domain" description="GHMP kinase N-terminal" evidence="16">
    <location>
        <begin position="133"/>
        <end position="219"/>
    </location>
</feature>
<keyword evidence="12" id="KW-0753">Steroid metabolism</keyword>
<dbReference type="Gene3D" id="3.30.70.3170">
    <property type="match status" value="1"/>
</dbReference>
<dbReference type="PIRSF" id="PIRSF000530">
    <property type="entry name" value="Galactokinase"/>
    <property type="match status" value="1"/>
</dbReference>
<evidence type="ECO:0000256" key="13">
    <source>
        <dbReference type="ARBA" id="ARBA00023277"/>
    </source>
</evidence>
<dbReference type="GO" id="GO:0006012">
    <property type="term" value="P:galactose metabolic process"/>
    <property type="evidence" value="ECO:0007669"/>
    <property type="project" value="UniProtKB-UniPathway"/>
</dbReference>
<dbReference type="InterPro" id="IPR019741">
    <property type="entry name" value="Galactokinase_CS"/>
</dbReference>
<keyword evidence="6" id="KW-0547">Nucleotide-binding</keyword>
<dbReference type="InterPro" id="IPR019539">
    <property type="entry name" value="GalKase_N"/>
</dbReference>
<proteinExistence type="inferred from homology"/>
<evidence type="ECO:0000256" key="14">
    <source>
        <dbReference type="ARBA" id="ARBA00029590"/>
    </source>
</evidence>
<evidence type="ECO:0000313" key="20">
    <source>
        <dbReference type="Proteomes" id="UP000606974"/>
    </source>
</evidence>
<dbReference type="Gene3D" id="1.20.1440.340">
    <property type="match status" value="1"/>
</dbReference>
<evidence type="ECO:0000256" key="5">
    <source>
        <dbReference type="ARBA" id="ARBA00022679"/>
    </source>
</evidence>
<dbReference type="PROSITE" id="PS00106">
    <property type="entry name" value="GALACTOKINASE"/>
    <property type="match status" value="1"/>
</dbReference>
<dbReference type="InterPro" id="IPR006204">
    <property type="entry name" value="GHMP_kinase_N_dom"/>
</dbReference>
<dbReference type="FunFam" id="3.30.70.3170:FF:000002">
    <property type="entry name" value="Galactokinase"/>
    <property type="match status" value="1"/>
</dbReference>
<evidence type="ECO:0000256" key="7">
    <source>
        <dbReference type="ARBA" id="ARBA00022777"/>
    </source>
</evidence>
<evidence type="ECO:0000313" key="19">
    <source>
        <dbReference type="EMBL" id="KAF7511649.1"/>
    </source>
</evidence>
<dbReference type="InterPro" id="IPR014721">
    <property type="entry name" value="Ribsml_uS5_D2-typ_fold_subgr"/>
</dbReference>
<evidence type="ECO:0000259" key="18">
    <source>
        <dbReference type="Pfam" id="PF10509"/>
    </source>
</evidence>
<dbReference type="GO" id="GO:0004335">
    <property type="term" value="F:galactokinase activity"/>
    <property type="evidence" value="ECO:0007669"/>
    <property type="project" value="UniProtKB-EC"/>
</dbReference>
<dbReference type="Pfam" id="PF08544">
    <property type="entry name" value="GHMP_kinases_C"/>
    <property type="match status" value="1"/>
</dbReference>
<evidence type="ECO:0000256" key="8">
    <source>
        <dbReference type="ARBA" id="ARBA00022840"/>
    </source>
</evidence>
<dbReference type="FunFam" id="1.20.1440.340:FF:000003">
    <property type="entry name" value="GAL1p Galactokinase"/>
    <property type="match status" value="1"/>
</dbReference>
<keyword evidence="11" id="KW-1207">Sterol metabolism</keyword>
<evidence type="ECO:0000256" key="6">
    <source>
        <dbReference type="ARBA" id="ARBA00022741"/>
    </source>
</evidence>
<dbReference type="GO" id="GO:0005829">
    <property type="term" value="C:cytosol"/>
    <property type="evidence" value="ECO:0007669"/>
    <property type="project" value="TreeGrafter"/>
</dbReference>
<evidence type="ECO:0000259" key="17">
    <source>
        <dbReference type="Pfam" id="PF08544"/>
    </source>
</evidence>
<dbReference type="Pfam" id="PF00288">
    <property type="entry name" value="GHMP_kinases_N"/>
    <property type="match status" value="1"/>
</dbReference>
<dbReference type="Proteomes" id="UP000606974">
    <property type="component" value="Unassembled WGS sequence"/>
</dbReference>
<keyword evidence="20" id="KW-1185">Reference proteome</keyword>
<accession>A0A8H7ANY3</accession>
<evidence type="ECO:0000256" key="15">
    <source>
        <dbReference type="ARBA" id="ARBA00049538"/>
    </source>
</evidence>
<dbReference type="GO" id="GO:0016126">
    <property type="term" value="P:sterol biosynthetic process"/>
    <property type="evidence" value="ECO:0007669"/>
    <property type="project" value="UniProtKB-KW"/>
</dbReference>
<comment type="pathway">
    <text evidence="1">Carbohydrate metabolism; galactose metabolism.</text>
</comment>
<dbReference type="InterPro" id="IPR006206">
    <property type="entry name" value="Mevalonate/galactokinase"/>
</dbReference>
<name>A0A8H7ANY3_9EURO</name>
<gene>
    <name evidence="19" type="ORF">GJ744_003812</name>
</gene>
<keyword evidence="13" id="KW-0119">Carbohydrate metabolism</keyword>
<dbReference type="FunFam" id="3.30.230.10:FF:000056">
    <property type="entry name" value="GAL1p Galactokinase"/>
    <property type="match status" value="1"/>
</dbReference>
<feature type="domain" description="Galactokinase N-terminal" evidence="18">
    <location>
        <begin position="38"/>
        <end position="85"/>
    </location>
</feature>
<dbReference type="PANTHER" id="PTHR10457">
    <property type="entry name" value="MEVALONATE KINASE/GALACTOKINASE"/>
    <property type="match status" value="1"/>
</dbReference>
<keyword evidence="9" id="KW-0752">Steroid biosynthesis</keyword>
<keyword evidence="8" id="KW-0067">ATP-binding</keyword>
<dbReference type="GO" id="GO:0000411">
    <property type="term" value="P:positive regulation of transcription by galactose"/>
    <property type="evidence" value="ECO:0007669"/>
    <property type="project" value="UniProtKB-ARBA"/>
</dbReference>
<dbReference type="GO" id="GO:0005524">
    <property type="term" value="F:ATP binding"/>
    <property type="evidence" value="ECO:0007669"/>
    <property type="project" value="UniProtKB-KW"/>
</dbReference>
<comment type="similarity">
    <text evidence="2">Belongs to the GHMP kinase family. GalK subfamily.</text>
</comment>
<keyword evidence="12" id="KW-0443">Lipid metabolism</keyword>
<dbReference type="SUPFAM" id="SSF55060">
    <property type="entry name" value="GHMP Kinase, C-terminal domain"/>
    <property type="match status" value="1"/>
</dbReference>
<dbReference type="PROSITE" id="PS00627">
    <property type="entry name" value="GHMP_KINASES_ATP"/>
    <property type="match status" value="1"/>
</dbReference>
<dbReference type="InterPro" id="IPR006203">
    <property type="entry name" value="GHMP_knse_ATP-bd_CS"/>
</dbReference>
<dbReference type="UniPathway" id="UPA00214"/>
<evidence type="ECO:0000256" key="11">
    <source>
        <dbReference type="ARBA" id="ARBA00023166"/>
    </source>
</evidence>
<dbReference type="AlphaFoldDB" id="A0A8H7ANY3"/>
<dbReference type="InterPro" id="IPR020568">
    <property type="entry name" value="Ribosomal_Su5_D2-typ_SF"/>
</dbReference>
<comment type="caution">
    <text evidence="19">The sequence shown here is derived from an EMBL/GenBank/DDBJ whole genome shotgun (WGS) entry which is preliminary data.</text>
</comment>
<dbReference type="EC" id="2.7.1.6" evidence="3"/>
<keyword evidence="9" id="KW-0756">Sterol biosynthesis</keyword>
<evidence type="ECO:0000256" key="1">
    <source>
        <dbReference type="ARBA" id="ARBA00004947"/>
    </source>
</evidence>
<dbReference type="NCBIfam" id="TIGR00131">
    <property type="entry name" value="gal_kin"/>
    <property type="match status" value="1"/>
</dbReference>
<evidence type="ECO:0000256" key="9">
    <source>
        <dbReference type="ARBA" id="ARBA00023011"/>
    </source>
</evidence>
<dbReference type="Gene3D" id="3.30.230.10">
    <property type="match status" value="1"/>
</dbReference>
<evidence type="ECO:0000256" key="10">
    <source>
        <dbReference type="ARBA" id="ARBA00023144"/>
    </source>
</evidence>